<dbReference type="AlphaFoldDB" id="A0A7E4ZXQ9"/>
<name>A0A7E4ZXQ9_PANRE</name>
<dbReference type="InterPro" id="IPR016162">
    <property type="entry name" value="Ald_DH_N"/>
</dbReference>
<dbReference type="Pfam" id="PF00171">
    <property type="entry name" value="Aldedh"/>
    <property type="match status" value="1"/>
</dbReference>
<dbReference type="CDD" id="cd07087">
    <property type="entry name" value="ALDH_F3-13-14_CALDH-like"/>
    <property type="match status" value="1"/>
</dbReference>
<feature type="transmembrane region" description="Helical" evidence="6">
    <location>
        <begin position="475"/>
        <end position="492"/>
    </location>
</feature>
<keyword evidence="6" id="KW-0472">Membrane</keyword>
<sequence length="498" mass="55237">MASNQYTKLVESQRAYFDTGEPASLAHRKKALLTLKKLIENDGAELVDAVEKDLRRLPGVTKNLELNAAKVEIDYFLENLDEWTAPHYVDKTLNTLLDTPMVVSDAKGVVLLLSPWNYPVNLVLMPLVPIIGSGNTVIIKPSELSSNTADAIERVFSKYFDKEFLAVVQGGIPETTELLKERYDHIVYTGSTPVAKIILAAAAKHITPCTLELGGKCPVIVCDDADIEVTSKRLAWGKWLNCGQTCLAPDYVITTEATKPKLVKELTKNLHEFYGSDIRNNIDYSRIINERHFDRLENLLNTTNGEILFQGGNPDRSDNFIPPVIIDSSLEDPIMADEIFGPILPIITVQDISEAIATIRSMEKPLAAYIFTRSDKNIDRLLKETSSGGVTVNDVMFHMTVDTLPFGGVGHSGFGRYRGKFGFTEFTHPKAVLKRGFFADSLTSARYPPLTPAKEKGMARITGKRIALPKTVKTYLPWLSCLIAGVVIGIVIQKYKTF</sequence>
<dbReference type="InterPro" id="IPR016163">
    <property type="entry name" value="Ald_DH_C"/>
</dbReference>
<evidence type="ECO:0000313" key="9">
    <source>
        <dbReference type="WBParaSite" id="Pan_g2364.t1"/>
    </source>
</evidence>
<reference evidence="8" key="1">
    <citation type="journal article" date="2013" name="Genetics">
        <title>The draft genome and transcriptome of Panagrellus redivivus are shaped by the harsh demands of a free-living lifestyle.</title>
        <authorList>
            <person name="Srinivasan J."/>
            <person name="Dillman A.R."/>
            <person name="Macchietto M.G."/>
            <person name="Heikkinen L."/>
            <person name="Lakso M."/>
            <person name="Fracchia K.M."/>
            <person name="Antoshechkin I."/>
            <person name="Mortazavi A."/>
            <person name="Wong G."/>
            <person name="Sternberg P.W."/>
        </authorList>
    </citation>
    <scope>NUCLEOTIDE SEQUENCE [LARGE SCALE GENOMIC DNA]</scope>
    <source>
        <strain evidence="8">MT8872</strain>
    </source>
</reference>
<evidence type="ECO:0000259" key="7">
    <source>
        <dbReference type="Pfam" id="PF00171"/>
    </source>
</evidence>
<feature type="active site" evidence="5">
    <location>
        <position position="246"/>
    </location>
</feature>
<evidence type="ECO:0000256" key="5">
    <source>
        <dbReference type="PIRSR" id="PIRSR036492-1"/>
    </source>
</evidence>
<evidence type="ECO:0000313" key="8">
    <source>
        <dbReference type="Proteomes" id="UP000492821"/>
    </source>
</evidence>
<dbReference type="InterPro" id="IPR016161">
    <property type="entry name" value="Ald_DH/histidinol_DH"/>
</dbReference>
<dbReference type="WBParaSite" id="Pan_g2364.t1">
    <property type="protein sequence ID" value="Pan_g2364.t1"/>
    <property type="gene ID" value="Pan_g2364"/>
</dbReference>
<evidence type="ECO:0000256" key="4">
    <source>
        <dbReference type="PIRNR" id="PIRNR036492"/>
    </source>
</evidence>
<dbReference type="Gene3D" id="3.40.309.10">
    <property type="entry name" value="Aldehyde Dehydrogenase, Chain A, domain 2"/>
    <property type="match status" value="1"/>
</dbReference>
<dbReference type="InterPro" id="IPR015590">
    <property type="entry name" value="Aldehyde_DH_dom"/>
</dbReference>
<keyword evidence="8" id="KW-1185">Reference proteome</keyword>
<dbReference type="FunFam" id="3.40.309.10:FF:000003">
    <property type="entry name" value="Aldehyde dehydrogenase"/>
    <property type="match status" value="1"/>
</dbReference>
<dbReference type="PIRSF" id="PIRSF036492">
    <property type="entry name" value="ALDH"/>
    <property type="match status" value="1"/>
</dbReference>
<dbReference type="GO" id="GO:0005737">
    <property type="term" value="C:cytoplasm"/>
    <property type="evidence" value="ECO:0007669"/>
    <property type="project" value="TreeGrafter"/>
</dbReference>
<keyword evidence="2 4" id="KW-0560">Oxidoreductase</keyword>
<evidence type="ECO:0000256" key="1">
    <source>
        <dbReference type="ARBA" id="ARBA00009986"/>
    </source>
</evidence>
<comment type="similarity">
    <text evidence="1 4">Belongs to the aldehyde dehydrogenase family.</text>
</comment>
<evidence type="ECO:0000256" key="3">
    <source>
        <dbReference type="ARBA" id="ARBA00023027"/>
    </source>
</evidence>
<keyword evidence="6" id="KW-1133">Transmembrane helix</keyword>
<feature type="domain" description="Aldehyde dehydrogenase" evidence="7">
    <location>
        <begin position="4"/>
        <end position="432"/>
    </location>
</feature>
<dbReference type="SUPFAM" id="SSF53720">
    <property type="entry name" value="ALDH-like"/>
    <property type="match status" value="1"/>
</dbReference>
<evidence type="ECO:0000256" key="6">
    <source>
        <dbReference type="SAM" id="Phobius"/>
    </source>
</evidence>
<organism evidence="8 9">
    <name type="scientific">Panagrellus redivivus</name>
    <name type="common">Microworm</name>
    <dbReference type="NCBI Taxonomy" id="6233"/>
    <lineage>
        <taxon>Eukaryota</taxon>
        <taxon>Metazoa</taxon>
        <taxon>Ecdysozoa</taxon>
        <taxon>Nematoda</taxon>
        <taxon>Chromadorea</taxon>
        <taxon>Rhabditida</taxon>
        <taxon>Tylenchina</taxon>
        <taxon>Panagrolaimomorpha</taxon>
        <taxon>Panagrolaimoidea</taxon>
        <taxon>Panagrolaimidae</taxon>
        <taxon>Panagrellus</taxon>
    </lineage>
</organism>
<accession>A0A7E4ZXQ9</accession>
<protein>
    <recommendedName>
        <fullName evidence="4">Aldehyde dehydrogenase</fullName>
    </recommendedName>
</protein>
<dbReference type="PANTHER" id="PTHR43570:SF16">
    <property type="entry name" value="ALDEHYDE DEHYDROGENASE TYPE III, ISOFORM Q"/>
    <property type="match status" value="1"/>
</dbReference>
<reference evidence="9" key="2">
    <citation type="submission" date="2020-10" db="UniProtKB">
        <authorList>
            <consortium name="WormBaseParasite"/>
        </authorList>
    </citation>
    <scope>IDENTIFICATION</scope>
</reference>
<dbReference type="Gene3D" id="3.40.605.10">
    <property type="entry name" value="Aldehyde Dehydrogenase, Chain A, domain 1"/>
    <property type="match status" value="1"/>
</dbReference>
<dbReference type="GO" id="GO:0006081">
    <property type="term" value="P:aldehyde metabolic process"/>
    <property type="evidence" value="ECO:0007669"/>
    <property type="project" value="InterPro"/>
</dbReference>
<dbReference type="FunFam" id="3.40.605.10:FF:000004">
    <property type="entry name" value="Aldehyde dehydrogenase"/>
    <property type="match status" value="1"/>
</dbReference>
<feature type="active site" evidence="5">
    <location>
        <position position="212"/>
    </location>
</feature>
<keyword evidence="6" id="KW-0812">Transmembrane</keyword>
<proteinExistence type="inferred from homology"/>
<evidence type="ECO:0000256" key="2">
    <source>
        <dbReference type="ARBA" id="ARBA00023002"/>
    </source>
</evidence>
<dbReference type="InterPro" id="IPR012394">
    <property type="entry name" value="Aldehyde_DH_NAD(P)"/>
</dbReference>
<dbReference type="Proteomes" id="UP000492821">
    <property type="component" value="Unassembled WGS sequence"/>
</dbReference>
<keyword evidence="3" id="KW-0520">NAD</keyword>
<dbReference type="PANTHER" id="PTHR43570">
    <property type="entry name" value="ALDEHYDE DEHYDROGENASE"/>
    <property type="match status" value="1"/>
</dbReference>
<dbReference type="GO" id="GO:0004029">
    <property type="term" value="F:aldehyde dehydrogenase (NAD+) activity"/>
    <property type="evidence" value="ECO:0007669"/>
    <property type="project" value="TreeGrafter"/>
</dbReference>